<sequence length="52" mass="5990">MPAFPIFNQIAARRRRRITALEISALPEHRLADLGLSRLDLVDAARQRHTRV</sequence>
<feature type="domain" description="YjiS-like" evidence="1">
    <location>
        <begin position="9"/>
        <end position="40"/>
    </location>
</feature>
<dbReference type="EMBL" id="JACYFU010000003">
    <property type="protein sequence ID" value="MBD8066093.1"/>
    <property type="molecule type" value="Genomic_DNA"/>
</dbReference>
<dbReference type="Proteomes" id="UP000654108">
    <property type="component" value="Unassembled WGS sequence"/>
</dbReference>
<comment type="caution">
    <text evidence="2">The sequence shown here is derived from an EMBL/GenBank/DDBJ whole genome shotgun (WGS) entry which is preliminary data.</text>
</comment>
<dbReference type="InterPro" id="IPR009506">
    <property type="entry name" value="YjiS-like"/>
</dbReference>
<dbReference type="AlphaFoldDB" id="A0A927ITR4"/>
<evidence type="ECO:0000313" key="2">
    <source>
        <dbReference type="EMBL" id="MBD8066093.1"/>
    </source>
</evidence>
<dbReference type="RefSeq" id="WP_191775520.1">
    <property type="nucleotide sequence ID" value="NZ_JACYFU010000003.1"/>
</dbReference>
<evidence type="ECO:0000259" key="1">
    <source>
        <dbReference type="Pfam" id="PF06568"/>
    </source>
</evidence>
<accession>A0A927ITR4</accession>
<evidence type="ECO:0000313" key="3">
    <source>
        <dbReference type="Proteomes" id="UP000654108"/>
    </source>
</evidence>
<dbReference type="Pfam" id="PF06568">
    <property type="entry name" value="YjiS-like"/>
    <property type="match status" value="1"/>
</dbReference>
<gene>
    <name evidence="2" type="ORF">IC608_11480</name>
</gene>
<name>A0A927ITR4_9HYPH</name>
<protein>
    <submittedName>
        <fullName evidence="2">DUF1127 domain-containing protein</fullName>
    </submittedName>
</protein>
<reference evidence="2" key="1">
    <citation type="submission" date="2020-09" db="EMBL/GenBank/DDBJ databases">
        <title>Genome seq and assembly of Devosia sp.</title>
        <authorList>
            <person name="Chhetri G."/>
        </authorList>
    </citation>
    <scope>NUCLEOTIDE SEQUENCE</scope>
    <source>
        <strain evidence="2">PTR5</strain>
    </source>
</reference>
<organism evidence="2 3">
    <name type="scientific">Devosia oryzisoli</name>
    <dbReference type="NCBI Taxonomy" id="2774138"/>
    <lineage>
        <taxon>Bacteria</taxon>
        <taxon>Pseudomonadati</taxon>
        <taxon>Pseudomonadota</taxon>
        <taxon>Alphaproteobacteria</taxon>
        <taxon>Hyphomicrobiales</taxon>
        <taxon>Devosiaceae</taxon>
        <taxon>Devosia</taxon>
    </lineage>
</organism>
<keyword evidence="3" id="KW-1185">Reference proteome</keyword>
<proteinExistence type="predicted"/>